<feature type="transmembrane region" description="Helical" evidence="6">
    <location>
        <begin position="296"/>
        <end position="315"/>
    </location>
</feature>
<comment type="subcellular location">
    <subcellularLocation>
        <location evidence="1">Cell membrane</location>
        <topology evidence="1">Multi-pass membrane protein</topology>
    </subcellularLocation>
</comment>
<protein>
    <recommendedName>
        <fullName evidence="9">Flippase-like domain-containing protein</fullName>
    </recommendedName>
</protein>
<evidence type="ECO:0000256" key="6">
    <source>
        <dbReference type="SAM" id="Phobius"/>
    </source>
</evidence>
<keyword evidence="2" id="KW-1003">Cell membrane</keyword>
<dbReference type="STRING" id="1891926.Fuma_00945"/>
<dbReference type="Pfam" id="PF03706">
    <property type="entry name" value="LPG_synthase_TM"/>
    <property type="match status" value="1"/>
</dbReference>
<evidence type="ECO:0000313" key="7">
    <source>
        <dbReference type="EMBL" id="APZ91357.1"/>
    </source>
</evidence>
<keyword evidence="4 6" id="KW-1133">Transmembrane helix</keyword>
<name>A0A1P8WBA8_9PLAN</name>
<feature type="transmembrane region" description="Helical" evidence="6">
    <location>
        <begin position="243"/>
        <end position="261"/>
    </location>
</feature>
<proteinExistence type="predicted"/>
<dbReference type="EMBL" id="CP017641">
    <property type="protein sequence ID" value="APZ91357.1"/>
    <property type="molecule type" value="Genomic_DNA"/>
</dbReference>
<evidence type="ECO:0000313" key="8">
    <source>
        <dbReference type="Proteomes" id="UP000187735"/>
    </source>
</evidence>
<dbReference type="RefSeq" id="WP_077023131.1">
    <property type="nucleotide sequence ID" value="NZ_CP017641.1"/>
</dbReference>
<evidence type="ECO:0000256" key="2">
    <source>
        <dbReference type="ARBA" id="ARBA00022475"/>
    </source>
</evidence>
<feature type="transmembrane region" description="Helical" evidence="6">
    <location>
        <begin position="113"/>
        <end position="138"/>
    </location>
</feature>
<keyword evidence="5 6" id="KW-0472">Membrane</keyword>
<organism evidence="7 8">
    <name type="scientific">Fuerstiella marisgermanici</name>
    <dbReference type="NCBI Taxonomy" id="1891926"/>
    <lineage>
        <taxon>Bacteria</taxon>
        <taxon>Pseudomonadati</taxon>
        <taxon>Planctomycetota</taxon>
        <taxon>Planctomycetia</taxon>
        <taxon>Planctomycetales</taxon>
        <taxon>Planctomycetaceae</taxon>
        <taxon>Fuerstiella</taxon>
    </lineage>
</organism>
<evidence type="ECO:0000256" key="5">
    <source>
        <dbReference type="ARBA" id="ARBA00023136"/>
    </source>
</evidence>
<dbReference type="PANTHER" id="PTHR39087">
    <property type="entry name" value="UPF0104 MEMBRANE PROTEIN MJ1595"/>
    <property type="match status" value="1"/>
</dbReference>
<feature type="transmembrane region" description="Helical" evidence="6">
    <location>
        <begin position="75"/>
        <end position="93"/>
    </location>
</feature>
<evidence type="ECO:0000256" key="1">
    <source>
        <dbReference type="ARBA" id="ARBA00004651"/>
    </source>
</evidence>
<gene>
    <name evidence="7" type="ORF">Fuma_00945</name>
</gene>
<dbReference type="KEGG" id="fmr:Fuma_00945"/>
<accession>A0A1P8WBA8</accession>
<feature type="transmembrane region" description="Helical" evidence="6">
    <location>
        <begin position="213"/>
        <end position="236"/>
    </location>
</feature>
<dbReference type="AlphaFoldDB" id="A0A1P8WBA8"/>
<sequence length="361" mass="39651">MKRAIALIIGIAVSVFLFARSMAGTSMEGLRVAFQSANYLTLPLMLLLLFGFYWLKAMRWKWLLAPVCPLTTRQLFKPLLIGFAFNNLLPAHLGEFVRVFVVRTRHGIPASTVLSTVVLERIFDVVAILALFSLGLLFTDNMPQEYRDNALIFAGFCVIGVLCVAAYLIWTDWFLKLSETMMNWVLPKAISSKILEMLQAGAHGLHALKSGKAIFLIAVSSLVQWTLNGLIAYTALKAFHVPVTISAGMIITGVTAMGVTIPSTPGYFGVIQYCFRISMVAQGIPFDPSQVMAASVYYHMSMYIPVTLLGLYYMVSMKVKFSDITKAADTHELEEVAHAAADEEFADNPSAPAAQQVDGAS</sequence>
<dbReference type="PANTHER" id="PTHR39087:SF2">
    <property type="entry name" value="UPF0104 MEMBRANE PROTEIN MJ1595"/>
    <property type="match status" value="1"/>
</dbReference>
<dbReference type="Proteomes" id="UP000187735">
    <property type="component" value="Chromosome"/>
</dbReference>
<feature type="transmembrane region" description="Helical" evidence="6">
    <location>
        <begin position="150"/>
        <end position="170"/>
    </location>
</feature>
<keyword evidence="8" id="KW-1185">Reference proteome</keyword>
<evidence type="ECO:0000256" key="3">
    <source>
        <dbReference type="ARBA" id="ARBA00022692"/>
    </source>
</evidence>
<dbReference type="GO" id="GO:0005886">
    <property type="term" value="C:plasma membrane"/>
    <property type="evidence" value="ECO:0007669"/>
    <property type="project" value="UniProtKB-SubCell"/>
</dbReference>
<dbReference type="InterPro" id="IPR022791">
    <property type="entry name" value="L-PG_synthase/AglD"/>
</dbReference>
<feature type="transmembrane region" description="Helical" evidence="6">
    <location>
        <begin position="39"/>
        <end position="55"/>
    </location>
</feature>
<evidence type="ECO:0000256" key="4">
    <source>
        <dbReference type="ARBA" id="ARBA00022989"/>
    </source>
</evidence>
<dbReference type="NCBIfam" id="TIGR00374">
    <property type="entry name" value="flippase-like domain"/>
    <property type="match status" value="1"/>
</dbReference>
<keyword evidence="3 6" id="KW-0812">Transmembrane</keyword>
<dbReference type="OrthoDB" id="9786506at2"/>
<reference evidence="7 8" key="1">
    <citation type="journal article" date="2016" name="Front. Microbiol.">
        <title>Fuerstia marisgermanicae gen. nov., sp. nov., an Unusual Member of the Phylum Planctomycetes from the German Wadden Sea.</title>
        <authorList>
            <person name="Kohn T."/>
            <person name="Heuer A."/>
            <person name="Jogler M."/>
            <person name="Vollmers J."/>
            <person name="Boedeker C."/>
            <person name="Bunk B."/>
            <person name="Rast P."/>
            <person name="Borchert D."/>
            <person name="Glockner I."/>
            <person name="Freese H.M."/>
            <person name="Klenk H.P."/>
            <person name="Overmann J."/>
            <person name="Kaster A.K."/>
            <person name="Rohde M."/>
            <person name="Wiegand S."/>
            <person name="Jogler C."/>
        </authorList>
    </citation>
    <scope>NUCLEOTIDE SEQUENCE [LARGE SCALE GENOMIC DNA]</scope>
    <source>
        <strain evidence="7 8">NH11</strain>
    </source>
</reference>
<evidence type="ECO:0008006" key="9">
    <source>
        <dbReference type="Google" id="ProtNLM"/>
    </source>
</evidence>